<organism evidence="2 3">
    <name type="scientific">Phytophthora nicotianae P1976</name>
    <dbReference type="NCBI Taxonomy" id="1317066"/>
    <lineage>
        <taxon>Eukaryota</taxon>
        <taxon>Sar</taxon>
        <taxon>Stramenopiles</taxon>
        <taxon>Oomycota</taxon>
        <taxon>Peronosporomycetes</taxon>
        <taxon>Peronosporales</taxon>
        <taxon>Peronosporaceae</taxon>
        <taxon>Phytophthora</taxon>
    </lineage>
</organism>
<comment type="caution">
    <text evidence="2">The sequence shown here is derived from an EMBL/GenBank/DDBJ whole genome shotgun (WGS) entry which is preliminary data.</text>
</comment>
<feature type="region of interest" description="Disordered" evidence="1">
    <location>
        <begin position="1"/>
        <end position="52"/>
    </location>
</feature>
<evidence type="ECO:0008006" key="4">
    <source>
        <dbReference type="Google" id="ProtNLM"/>
    </source>
</evidence>
<feature type="region of interest" description="Disordered" evidence="1">
    <location>
        <begin position="222"/>
        <end position="245"/>
    </location>
</feature>
<sequence>MCKSTTGKRPAPPAEDRDSQRRRLTSPSDLLDLSSTPERPAKHAFNPSRPQQAINRLLVSPDHAGKSPSALAEAMNSSRATKFKPHPAIIARVYDFEFGRRGLSVMHFVRFDFAARRACALRVLHVFAEEFFDHGKCRLLSCAREFIEELHSFCHWSAQDIATLTFWFDSVMEEYRSASEQDARLGSSTRSTITSKLSLQDPDLQSVLYIIQSERLDALGTAASAPRRPPYHSARTSDPFRRSDTTRAKRKTLREVIDVLPRKGRQRVCMKNLSASGCASKSDDRPDCESLAAARIGRLVSAFRKARVSIPALLSTVSPDDAAKLFEEHDIVVGFSQVVKTLKLSLQEAVALWRNESESDSRPYKALDPRWLDILLHGYRYRLSVVKTATHGVTHAFTSPQEADSMPVSNHKSSSQYTTVFIRSIREGQVDGTYMMVTMDVALAWSELRFSPFGCVPKPRVNPQIETRLIHDLSWPDDSSVNARSTQEELPSLHFAPVSHIAQRIEDLATRYPGERIKILKGDVKWAFRNVPVAASLAAHFAGSCNADTAVVVLSLPFGWTGSSAHYGEFGGAISFMVSRESPSLMDPTDPDTDPFFSYVWVDDHLLVEIDDANRLMLAETALKLSMMATLGPYAINDKNILAVVYQTLRTGTRMEHGQEDRLDAHYKDHQGSRKNFRGFQRQIHSEKETREAPWVASPC</sequence>
<gene>
    <name evidence="2" type="ORF">F444_19891</name>
</gene>
<reference evidence="2 3" key="1">
    <citation type="submission" date="2013-11" db="EMBL/GenBank/DDBJ databases">
        <title>The Genome Sequence of Phytophthora parasitica P1976.</title>
        <authorList>
            <consortium name="The Broad Institute Genomics Platform"/>
            <person name="Russ C."/>
            <person name="Tyler B."/>
            <person name="Panabieres F."/>
            <person name="Shan W."/>
            <person name="Tripathy S."/>
            <person name="Grunwald N."/>
            <person name="Machado M."/>
            <person name="Johnson C.S."/>
            <person name="Walker B."/>
            <person name="Young S."/>
            <person name="Zeng Q."/>
            <person name="Gargeya S."/>
            <person name="Fitzgerald M."/>
            <person name="Haas B."/>
            <person name="Abouelleil A."/>
            <person name="Allen A.W."/>
            <person name="Alvarado L."/>
            <person name="Arachchi H.M."/>
            <person name="Berlin A.M."/>
            <person name="Chapman S.B."/>
            <person name="Gainer-Dewar J."/>
            <person name="Goldberg J."/>
            <person name="Griggs A."/>
            <person name="Gujja S."/>
            <person name="Hansen M."/>
            <person name="Howarth C."/>
            <person name="Imamovic A."/>
            <person name="Ireland A."/>
            <person name="Larimer J."/>
            <person name="McCowan C."/>
            <person name="Murphy C."/>
            <person name="Pearson M."/>
            <person name="Poon T.W."/>
            <person name="Priest M."/>
            <person name="Roberts A."/>
            <person name="Saif S."/>
            <person name="Shea T."/>
            <person name="Sisk P."/>
            <person name="Sykes S."/>
            <person name="Wortman J."/>
            <person name="Nusbaum C."/>
            <person name="Birren B."/>
        </authorList>
    </citation>
    <scope>NUCLEOTIDE SEQUENCE [LARGE SCALE GENOMIC DNA]</scope>
    <source>
        <strain evidence="2 3">P1976</strain>
    </source>
</reference>
<accession>A0A080Z6C0</accession>
<protein>
    <recommendedName>
        <fullName evidence="4">Reverse transcriptase domain-containing protein</fullName>
    </recommendedName>
</protein>
<evidence type="ECO:0000256" key="1">
    <source>
        <dbReference type="SAM" id="MobiDB-lite"/>
    </source>
</evidence>
<dbReference type="Proteomes" id="UP000028582">
    <property type="component" value="Unassembled WGS sequence"/>
</dbReference>
<proteinExistence type="predicted"/>
<dbReference type="EMBL" id="ANJA01003647">
    <property type="protein sequence ID" value="ETO62181.1"/>
    <property type="molecule type" value="Genomic_DNA"/>
</dbReference>
<feature type="compositionally biased region" description="Low complexity" evidence="1">
    <location>
        <begin position="25"/>
        <end position="37"/>
    </location>
</feature>
<evidence type="ECO:0000313" key="3">
    <source>
        <dbReference type="Proteomes" id="UP000028582"/>
    </source>
</evidence>
<evidence type="ECO:0000313" key="2">
    <source>
        <dbReference type="EMBL" id="ETO62181.1"/>
    </source>
</evidence>
<name>A0A080Z6C0_PHYNI</name>
<dbReference type="AlphaFoldDB" id="A0A080Z6C0"/>